<evidence type="ECO:0000256" key="1">
    <source>
        <dbReference type="SAM" id="SignalP"/>
    </source>
</evidence>
<accession>W8F8E8</accession>
<gene>
    <name evidence="2" type="ORF">Hsw_2380</name>
</gene>
<feature type="chain" id="PRO_5004910316" evidence="1">
    <location>
        <begin position="25"/>
        <end position="50"/>
    </location>
</feature>
<protein>
    <submittedName>
        <fullName evidence="2">Uncharacterized protein</fullName>
    </submittedName>
</protein>
<sequence length="50" mass="5516">MACVASCYAGHCCFLLYHSTLLFAMEVTGQLRLEKLSKKKGTAPTQLTFC</sequence>
<evidence type="ECO:0000313" key="2">
    <source>
        <dbReference type="EMBL" id="AHJ97975.1"/>
    </source>
</evidence>
<dbReference type="Proteomes" id="UP000019423">
    <property type="component" value="Chromosome"/>
</dbReference>
<feature type="signal peptide" evidence="1">
    <location>
        <begin position="1"/>
        <end position="24"/>
    </location>
</feature>
<dbReference type="AlphaFoldDB" id="W8F8E8"/>
<dbReference type="HOGENOM" id="CLU_3118672_0_0_10"/>
<reference evidence="2 3" key="1">
    <citation type="submission" date="2014-01" db="EMBL/GenBank/DDBJ databases">
        <title>Complete genome sequence of ionizing-radiation resistance bacterium Hymenobacter swuensis DY53.</title>
        <authorList>
            <person name="Jung J.-H."/>
            <person name="Jeong S.-W."/>
            <person name="Joe M.-H."/>
            <person name="Cho y.-j."/>
            <person name="Kim M.-K."/>
            <person name="Lim S.-Y."/>
        </authorList>
    </citation>
    <scope>NUCLEOTIDE SEQUENCE [LARGE SCALE GENOMIC DNA]</scope>
    <source>
        <strain evidence="2 3">DY53</strain>
    </source>
</reference>
<name>W8F8E8_9BACT</name>
<keyword evidence="1" id="KW-0732">Signal</keyword>
<proteinExistence type="predicted"/>
<keyword evidence="3" id="KW-1185">Reference proteome</keyword>
<dbReference type="KEGG" id="hsw:Hsw_2380"/>
<evidence type="ECO:0000313" key="3">
    <source>
        <dbReference type="Proteomes" id="UP000019423"/>
    </source>
</evidence>
<dbReference type="EMBL" id="CP007145">
    <property type="protein sequence ID" value="AHJ97975.1"/>
    <property type="molecule type" value="Genomic_DNA"/>
</dbReference>
<organism evidence="2 3">
    <name type="scientific">Hymenobacter swuensis DY53</name>
    <dbReference type="NCBI Taxonomy" id="1227739"/>
    <lineage>
        <taxon>Bacteria</taxon>
        <taxon>Pseudomonadati</taxon>
        <taxon>Bacteroidota</taxon>
        <taxon>Cytophagia</taxon>
        <taxon>Cytophagales</taxon>
        <taxon>Hymenobacteraceae</taxon>
        <taxon>Hymenobacter</taxon>
    </lineage>
</organism>